<feature type="transmembrane region" description="Helical" evidence="1">
    <location>
        <begin position="311"/>
        <end position="329"/>
    </location>
</feature>
<keyword evidence="1" id="KW-0812">Transmembrane</keyword>
<dbReference type="Pfam" id="PF12680">
    <property type="entry name" value="SnoaL_2"/>
    <property type="match status" value="1"/>
</dbReference>
<feature type="transmembrane region" description="Helical" evidence="1">
    <location>
        <begin position="349"/>
        <end position="370"/>
    </location>
</feature>
<dbReference type="PANTHER" id="PTHR36367:SF2">
    <property type="entry name" value="TRANSMEMBRANE PROTEIN"/>
    <property type="match status" value="1"/>
</dbReference>
<dbReference type="InterPro" id="IPR037401">
    <property type="entry name" value="SnoaL-like"/>
</dbReference>
<dbReference type="Proteomes" id="UP000615026">
    <property type="component" value="Unassembled WGS sequence"/>
</dbReference>
<name>A0A928ZWX6_LEPEC</name>
<feature type="transmembrane region" description="Helical" evidence="1">
    <location>
        <begin position="271"/>
        <end position="291"/>
    </location>
</feature>
<dbReference type="PANTHER" id="PTHR36367">
    <property type="entry name" value="TRANSMEMBRANE PROTEIN"/>
    <property type="match status" value="1"/>
</dbReference>
<dbReference type="SUPFAM" id="SSF54427">
    <property type="entry name" value="NTF2-like"/>
    <property type="match status" value="1"/>
</dbReference>
<evidence type="ECO:0000259" key="2">
    <source>
        <dbReference type="Pfam" id="PF12680"/>
    </source>
</evidence>
<feature type="domain" description="SnoaL-like" evidence="2">
    <location>
        <begin position="8"/>
        <end position="109"/>
    </location>
</feature>
<protein>
    <submittedName>
        <fullName evidence="3">Nuclear transport factor 2 family protein</fullName>
    </submittedName>
</protein>
<comment type="caution">
    <text evidence="3">The sequence shown here is derived from an EMBL/GenBank/DDBJ whole genome shotgun (WGS) entry which is preliminary data.</text>
</comment>
<dbReference type="Gene3D" id="3.10.450.50">
    <property type="match status" value="1"/>
</dbReference>
<proteinExistence type="predicted"/>
<keyword evidence="4" id="KW-1185">Reference proteome</keyword>
<reference evidence="3" key="1">
    <citation type="submission" date="2020-10" db="EMBL/GenBank/DDBJ databases">
        <authorList>
            <person name="Castelo-Branco R."/>
            <person name="Eusebio N."/>
            <person name="Adriana R."/>
            <person name="Vieira A."/>
            <person name="Brugerolle De Fraissinette N."/>
            <person name="Rezende De Castro R."/>
            <person name="Schneider M.P."/>
            <person name="Vasconcelos V."/>
            <person name="Leao P.N."/>
        </authorList>
    </citation>
    <scope>NUCLEOTIDE SEQUENCE</scope>
    <source>
        <strain evidence="3">LEGE 11479</strain>
    </source>
</reference>
<evidence type="ECO:0000313" key="3">
    <source>
        <dbReference type="EMBL" id="MBE9068928.1"/>
    </source>
</evidence>
<dbReference type="AlphaFoldDB" id="A0A928ZWX6"/>
<keyword evidence="1" id="KW-1133">Transmembrane helix</keyword>
<feature type="transmembrane region" description="Helical" evidence="1">
    <location>
        <begin position="174"/>
        <end position="194"/>
    </location>
</feature>
<dbReference type="RefSeq" id="WP_193994851.1">
    <property type="nucleotide sequence ID" value="NZ_JADEXP010000216.1"/>
</dbReference>
<dbReference type="EMBL" id="JADEXP010000216">
    <property type="protein sequence ID" value="MBE9068928.1"/>
    <property type="molecule type" value="Genomic_DNA"/>
</dbReference>
<gene>
    <name evidence="3" type="ORF">IQ260_19985</name>
</gene>
<dbReference type="InterPro" id="IPR032710">
    <property type="entry name" value="NTF2-like_dom_sf"/>
</dbReference>
<sequence>MGQAADKVQSIYAAINQRDVSQAVIWIDEACCYEDLNFSATFMGRAAVQELFTESCRAVPADLKFVIDDITGDDLAVGVTWHVEINEMAFPNGRGVSFYRFSPESGKLVFARDCVEPALKPGKAAFTIIRWVTPLVRYWLGRQSPTVQDASNHSIASQKSSPSVWSRQSWLTDLLWAATVVYVGILLLSPPTWLPGEPIWAIQPDTLQEILDESLNFFFILPLLNLVGINSLPAPTVNPAVQGFFNLAEAWIFMFLPLMMMDKRSQHLPKMVLWGLAMFLTNVFLMPYMALRLGQPSDSPNLPKKGTLARVFGSLGLIVGNLAVIWFCFNRPELGGVMSRFDYLGQQVVSNRVTLAFVVDMVLFWVFQIWLMGAMMPIGERYRALRFIPFWGLGLWLLV</sequence>
<evidence type="ECO:0000256" key="1">
    <source>
        <dbReference type="SAM" id="Phobius"/>
    </source>
</evidence>
<evidence type="ECO:0000313" key="4">
    <source>
        <dbReference type="Proteomes" id="UP000615026"/>
    </source>
</evidence>
<feature type="transmembrane region" description="Helical" evidence="1">
    <location>
        <begin position="240"/>
        <end position="259"/>
    </location>
</feature>
<accession>A0A928ZWX6</accession>
<organism evidence="3 4">
    <name type="scientific">Leptolyngbya cf. ectocarpi LEGE 11479</name>
    <dbReference type="NCBI Taxonomy" id="1828722"/>
    <lineage>
        <taxon>Bacteria</taxon>
        <taxon>Bacillati</taxon>
        <taxon>Cyanobacteriota</taxon>
        <taxon>Cyanophyceae</taxon>
        <taxon>Leptolyngbyales</taxon>
        <taxon>Leptolyngbyaceae</taxon>
        <taxon>Leptolyngbya group</taxon>
        <taxon>Leptolyngbya</taxon>
    </lineage>
</organism>
<keyword evidence="1" id="KW-0472">Membrane</keyword>